<evidence type="ECO:0000313" key="6">
    <source>
        <dbReference type="EMBL" id="NEX56454.1"/>
    </source>
</evidence>
<dbReference type="EMBL" id="WWDJ01000174">
    <property type="protein sequence ID" value="NEX56454.1"/>
    <property type="molecule type" value="Genomic_DNA"/>
</dbReference>
<organism evidence="6 7">
    <name type="scientific">Lactococcus lactis</name>
    <dbReference type="NCBI Taxonomy" id="1358"/>
    <lineage>
        <taxon>Bacteria</taxon>
        <taxon>Bacillati</taxon>
        <taxon>Bacillota</taxon>
        <taxon>Bacilli</taxon>
        <taxon>Lactobacillales</taxon>
        <taxon>Streptococcaceae</taxon>
        <taxon>Lactococcus</taxon>
    </lineage>
</organism>
<evidence type="ECO:0000256" key="3">
    <source>
        <dbReference type="ARBA" id="ARBA00013368"/>
    </source>
</evidence>
<comment type="similarity">
    <text evidence="1">Belongs to the SMC family. SbcC subfamily.</text>
</comment>
<feature type="domain" description="Rad50/SbcC-type AAA" evidence="5">
    <location>
        <begin position="6"/>
        <end position="212"/>
    </location>
</feature>
<evidence type="ECO:0000256" key="1">
    <source>
        <dbReference type="ARBA" id="ARBA00006930"/>
    </source>
</evidence>
<feature type="non-terminal residue" evidence="6">
    <location>
        <position position="495"/>
    </location>
</feature>
<name>A0A6M0MAE6_9LACT</name>
<comment type="subunit">
    <text evidence="2">Heterodimer of SbcC and SbcD.</text>
</comment>
<dbReference type="AlphaFoldDB" id="A0A6M0MAE6"/>
<feature type="coiled-coil region" evidence="4">
    <location>
        <begin position="391"/>
        <end position="418"/>
    </location>
</feature>
<dbReference type="GO" id="GO:0016887">
    <property type="term" value="F:ATP hydrolysis activity"/>
    <property type="evidence" value="ECO:0007669"/>
    <property type="project" value="InterPro"/>
</dbReference>
<dbReference type="InterPro" id="IPR027417">
    <property type="entry name" value="P-loop_NTPase"/>
</dbReference>
<dbReference type="GO" id="GO:0006302">
    <property type="term" value="P:double-strand break repair"/>
    <property type="evidence" value="ECO:0007669"/>
    <property type="project" value="InterPro"/>
</dbReference>
<proteinExistence type="inferred from homology"/>
<dbReference type="Gene3D" id="3.40.50.300">
    <property type="entry name" value="P-loop containing nucleotide triphosphate hydrolases"/>
    <property type="match status" value="1"/>
</dbReference>
<dbReference type="RefSeq" id="WP_163690464.1">
    <property type="nucleotide sequence ID" value="NZ_WWDJ01000174.1"/>
</dbReference>
<evidence type="ECO:0000313" key="7">
    <source>
        <dbReference type="Proteomes" id="UP000477402"/>
    </source>
</evidence>
<dbReference type="Pfam" id="PF13476">
    <property type="entry name" value="AAA_23"/>
    <property type="match status" value="1"/>
</dbReference>
<comment type="caution">
    <text evidence="6">The sequence shown here is derived from an EMBL/GenBank/DDBJ whole genome shotgun (WGS) entry which is preliminary data.</text>
</comment>
<dbReference type="SUPFAM" id="SSF52540">
    <property type="entry name" value="P-loop containing nucleoside triphosphate hydrolases"/>
    <property type="match status" value="1"/>
</dbReference>
<sequence length="495" mass="57610">MIRIEQVKINNFRNFDGEYKFDFSKDVTIFLGDNGNGKSSIFDAIQWCLTGSIERFNDIPNLETLKNVLINKNTNDCFVEIKFTDNTILKRIISRKGKVLVRCLDANNNSIKSDKNVKQYLEKAFKATSSSSFDVNNFMKSSLLAQDQVLDFIASDSANERYKVLSSILGMDDITSLKTNYEQVKNILKIEIDKKYNLVTSRKEELKLQKSNIDNKYTNINIEDSNNFNIKDKQTEKDRLLENKFQAERNLKEFNSQAKNIDKYIEDLNLISENISTLNSKNQELQNQQEKIMKVLVLNKKDLKENDKFIQQVKIEEDLLSKNSAQEEELKNIESQLSNSDFNKLTSEPDKDVRNKMLHLYHKTEEYKYALKYIDDFNELSKLGAQIPKDIQKLKQKIKQISDEIQTLKNQKGIFQSEFLSISSTEKLDPLIQLVQEASIFVKSHHEFENSCPVCKQTFPQSAKEFDNRLSHLLQESNVTVEKLSNYRNKIKELE</sequence>
<evidence type="ECO:0000256" key="4">
    <source>
        <dbReference type="SAM" id="Coils"/>
    </source>
</evidence>
<gene>
    <name evidence="6" type="ORF">GTP08_12600</name>
</gene>
<dbReference type="InterPro" id="IPR038729">
    <property type="entry name" value="Rad50/SbcC_AAA"/>
</dbReference>
<protein>
    <recommendedName>
        <fullName evidence="3">Nuclease SbcCD subunit C</fullName>
    </recommendedName>
</protein>
<dbReference type="PANTHER" id="PTHR32114">
    <property type="entry name" value="ABC TRANSPORTER ABCH.3"/>
    <property type="match status" value="1"/>
</dbReference>
<keyword evidence="4" id="KW-0175">Coiled coil</keyword>
<accession>A0A6M0MAE6</accession>
<dbReference type="PANTHER" id="PTHR32114:SF2">
    <property type="entry name" value="ABC TRANSPORTER ABCH.3"/>
    <property type="match status" value="1"/>
</dbReference>
<reference evidence="6 7" key="1">
    <citation type="submission" date="2019-12" db="EMBL/GenBank/DDBJ databases">
        <title>Draft Genome Sequences of L. lactis strains MS22333, MS22334, MS22336, and MS22337, Isolated from Spontaneous Fermented Camel Milk in Ethiopia.</title>
        <authorList>
            <person name="Bragason E."/>
            <person name="Hansen E.B."/>
            <person name="Guya M.E."/>
            <person name="Berhe T."/>
        </authorList>
    </citation>
    <scope>NUCLEOTIDE SEQUENCE [LARGE SCALE GENOMIC DNA]</scope>
    <source>
        <strain evidence="6 7">MS22336</strain>
    </source>
</reference>
<dbReference type="Proteomes" id="UP000477402">
    <property type="component" value="Unassembled WGS sequence"/>
</dbReference>
<feature type="coiled-coil region" evidence="4">
    <location>
        <begin position="203"/>
        <end position="336"/>
    </location>
</feature>
<evidence type="ECO:0000256" key="2">
    <source>
        <dbReference type="ARBA" id="ARBA00011322"/>
    </source>
</evidence>
<evidence type="ECO:0000259" key="5">
    <source>
        <dbReference type="Pfam" id="PF13476"/>
    </source>
</evidence>